<dbReference type="GO" id="GO:0005829">
    <property type="term" value="C:cytosol"/>
    <property type="evidence" value="ECO:0007669"/>
    <property type="project" value="TreeGrafter"/>
</dbReference>
<name>A0A510HE87_9ACTN</name>
<reference evidence="12" key="1">
    <citation type="journal article" date="2019" name="Microbiol. Resour. Announc.">
        <title>Complete Genome Sequence of Rubrobacter xylanophilus Strain AA3-22, Isolated from Arima Onsen in Japan.</title>
        <authorList>
            <person name="Tomariguchi N."/>
            <person name="Miyazaki K."/>
        </authorList>
    </citation>
    <scope>NUCLEOTIDE SEQUENCE [LARGE SCALE GENOMIC DNA]</scope>
    <source>
        <strain evidence="12">AA3-22</strain>
    </source>
</reference>
<evidence type="ECO:0000256" key="8">
    <source>
        <dbReference type="ARBA" id="ARBA00022962"/>
    </source>
</evidence>
<dbReference type="InterPro" id="IPR001674">
    <property type="entry name" value="GMP_synth_C"/>
</dbReference>
<evidence type="ECO:0000256" key="4">
    <source>
        <dbReference type="ARBA" id="ARBA00022741"/>
    </source>
</evidence>
<keyword evidence="5 9" id="KW-0332">GMP biosynthesis</keyword>
<dbReference type="PROSITE" id="PS51273">
    <property type="entry name" value="GATASE_TYPE_1"/>
    <property type="match status" value="1"/>
</dbReference>
<dbReference type="FunFam" id="3.40.50.880:FF:000001">
    <property type="entry name" value="GMP synthase [glutamine-hydrolyzing]"/>
    <property type="match status" value="1"/>
</dbReference>
<dbReference type="InterPro" id="IPR029062">
    <property type="entry name" value="Class_I_gatase-like"/>
</dbReference>
<evidence type="ECO:0000256" key="7">
    <source>
        <dbReference type="ARBA" id="ARBA00022840"/>
    </source>
</evidence>
<dbReference type="Gene3D" id="3.30.300.10">
    <property type="match status" value="1"/>
</dbReference>
<evidence type="ECO:0000256" key="10">
    <source>
        <dbReference type="PROSITE-ProRule" id="PRU00886"/>
    </source>
</evidence>
<sequence length="506" mass="56299">MIVVLDFGGQYAQLIARRVREARVFSELLPHDTPVEEIRRKDPEGIILSGGPNSVYEEGAPRVDPALFELGVPVLGICYGMQLMALMLGGEVRAVQIREYGRSELEVMEHGKLFSGTPDEQTVWTSHGDAVLAAPPGFRVTARTPSVPILAFEEPSRGLYGVQFHPEVRHTEYGMEILKNFLFEACGCAPEWTPVNIVTEAVERIRRQVGDARAICALSGGVDSATAAMLVHRAIGENLTCVFVDHGLLRQNEAEQVVEAFRREAGLPLVHVDARERFLDRLAGVTDPEAKRKIVGEEFIRVFEEQAREIEDARFLVQGTLYSDVIESGTRDAARIKSHHNVGGLPEVMDLELVEPLRNLFKDEVRVVAAELGMPERLVWRQPFPGPGLAIRIIGEVTAERLEILRRADAVLQDEIRAAGYYRRLWQSFAVLPAVQSVGVMGDARTYAYPIVIRAVTSDDAMTADWARLPYDLLERISNRIINEVPGVNRVALDITSKPPGTIEWE</sequence>
<evidence type="ECO:0000256" key="9">
    <source>
        <dbReference type="HAMAP-Rule" id="MF_00344"/>
    </source>
</evidence>
<dbReference type="FunFam" id="3.40.50.620:FF:000001">
    <property type="entry name" value="GMP synthase [glutamine-hydrolyzing]"/>
    <property type="match status" value="1"/>
</dbReference>
<dbReference type="PRINTS" id="PR00099">
    <property type="entry name" value="CPSGATASE"/>
</dbReference>
<dbReference type="GO" id="GO:0003921">
    <property type="term" value="F:GMP synthase activity"/>
    <property type="evidence" value="ECO:0007669"/>
    <property type="project" value="InterPro"/>
</dbReference>
<dbReference type="HAMAP" id="MF_00344">
    <property type="entry name" value="GMP_synthase"/>
    <property type="match status" value="1"/>
</dbReference>
<dbReference type="NCBIfam" id="TIGR00884">
    <property type="entry name" value="guaA_Cterm"/>
    <property type="match status" value="1"/>
</dbReference>
<feature type="active site" evidence="9">
    <location>
        <position position="167"/>
    </location>
</feature>
<keyword evidence="13" id="KW-1185">Reference proteome</keyword>
<dbReference type="AlphaFoldDB" id="A0A510HE87"/>
<dbReference type="CDD" id="cd01742">
    <property type="entry name" value="GATase1_GMP_Synthase"/>
    <property type="match status" value="1"/>
</dbReference>
<feature type="active site" evidence="9">
    <location>
        <position position="165"/>
    </location>
</feature>
<dbReference type="PANTHER" id="PTHR11922:SF2">
    <property type="entry name" value="GMP SYNTHASE [GLUTAMINE-HYDROLYZING]"/>
    <property type="match status" value="1"/>
</dbReference>
<evidence type="ECO:0000259" key="11">
    <source>
        <dbReference type="PROSITE" id="PS51553"/>
    </source>
</evidence>
<dbReference type="PANTHER" id="PTHR11922">
    <property type="entry name" value="GMP SYNTHASE-RELATED"/>
    <property type="match status" value="1"/>
</dbReference>
<comment type="pathway">
    <text evidence="2 9">Purine metabolism; GMP biosynthesis; GMP from XMP (L-Gln route): step 1/1.</text>
</comment>
<dbReference type="UniPathway" id="UPA00189">
    <property type="reaction ID" value="UER00296"/>
</dbReference>
<comment type="subunit">
    <text evidence="9">Homodimer.</text>
</comment>
<dbReference type="InterPro" id="IPR014729">
    <property type="entry name" value="Rossmann-like_a/b/a_fold"/>
</dbReference>
<evidence type="ECO:0000256" key="1">
    <source>
        <dbReference type="ARBA" id="ARBA00002332"/>
    </source>
</evidence>
<dbReference type="Gene3D" id="3.40.50.620">
    <property type="entry name" value="HUPs"/>
    <property type="match status" value="1"/>
</dbReference>
<dbReference type="InterPro" id="IPR004739">
    <property type="entry name" value="GMP_synth_GATase"/>
</dbReference>
<dbReference type="PROSITE" id="PS51553">
    <property type="entry name" value="GMPS_ATP_PPASE"/>
    <property type="match status" value="1"/>
</dbReference>
<comment type="function">
    <text evidence="1 9">Catalyzes the synthesis of GMP from XMP.</text>
</comment>
<feature type="active site" description="Nucleophile" evidence="9">
    <location>
        <position position="78"/>
    </location>
</feature>
<dbReference type="SUPFAM" id="SSF52402">
    <property type="entry name" value="Adenine nucleotide alpha hydrolases-like"/>
    <property type="match status" value="1"/>
</dbReference>
<protein>
    <recommendedName>
        <fullName evidence="9">GMP synthase [glutamine-hydrolyzing]</fullName>
        <ecNumber evidence="9">6.3.5.2</ecNumber>
    </recommendedName>
    <alternativeName>
        <fullName evidence="9">GMP synthetase</fullName>
    </alternativeName>
    <alternativeName>
        <fullName evidence="9">Glutamine amidotransferase</fullName>
    </alternativeName>
</protein>
<evidence type="ECO:0000313" key="13">
    <source>
        <dbReference type="Proteomes" id="UP000318065"/>
    </source>
</evidence>
<keyword evidence="4 9" id="KW-0547">Nucleotide-binding</keyword>
<evidence type="ECO:0000256" key="6">
    <source>
        <dbReference type="ARBA" id="ARBA00022755"/>
    </source>
</evidence>
<dbReference type="EMBL" id="AP019791">
    <property type="protein sequence ID" value="BBL78241.1"/>
    <property type="molecule type" value="Genomic_DNA"/>
</dbReference>
<evidence type="ECO:0000313" key="12">
    <source>
        <dbReference type="EMBL" id="BBL78241.1"/>
    </source>
</evidence>
<feature type="domain" description="GMPS ATP-PPase" evidence="11">
    <location>
        <begin position="192"/>
        <end position="381"/>
    </location>
</feature>
<proteinExistence type="inferred from homology"/>
<feature type="binding site" evidence="10">
    <location>
        <begin position="219"/>
        <end position="225"/>
    </location>
    <ligand>
        <name>ATP</name>
        <dbReference type="ChEBI" id="CHEBI:30616"/>
    </ligand>
</feature>
<dbReference type="EC" id="6.3.5.2" evidence="9"/>
<dbReference type="SUPFAM" id="SSF54810">
    <property type="entry name" value="GMP synthetase C-terminal dimerisation domain"/>
    <property type="match status" value="1"/>
</dbReference>
<dbReference type="PRINTS" id="PR00096">
    <property type="entry name" value="GATASE"/>
</dbReference>
<dbReference type="NCBIfam" id="NF000848">
    <property type="entry name" value="PRK00074.1"/>
    <property type="match status" value="1"/>
</dbReference>
<evidence type="ECO:0000256" key="5">
    <source>
        <dbReference type="ARBA" id="ARBA00022749"/>
    </source>
</evidence>
<dbReference type="PRINTS" id="PR00097">
    <property type="entry name" value="ANTSNTHASEII"/>
</dbReference>
<evidence type="ECO:0000256" key="2">
    <source>
        <dbReference type="ARBA" id="ARBA00005153"/>
    </source>
</evidence>
<organism evidence="12 13">
    <name type="scientific">Rubrobacter xylanophilus</name>
    <dbReference type="NCBI Taxonomy" id="49319"/>
    <lineage>
        <taxon>Bacteria</taxon>
        <taxon>Bacillati</taxon>
        <taxon>Actinomycetota</taxon>
        <taxon>Rubrobacteria</taxon>
        <taxon>Rubrobacterales</taxon>
        <taxon>Rubrobacteraceae</taxon>
        <taxon>Rubrobacter</taxon>
    </lineage>
</organism>
<keyword evidence="6 9" id="KW-0658">Purine biosynthesis</keyword>
<dbReference type="CDD" id="cd01997">
    <property type="entry name" value="GMP_synthase_C"/>
    <property type="match status" value="1"/>
</dbReference>
<evidence type="ECO:0000256" key="3">
    <source>
        <dbReference type="ARBA" id="ARBA00022598"/>
    </source>
</evidence>
<dbReference type="NCBIfam" id="TIGR00888">
    <property type="entry name" value="guaA_Nterm"/>
    <property type="match status" value="1"/>
</dbReference>
<keyword evidence="7 9" id="KW-0067">ATP-binding</keyword>
<dbReference type="InterPro" id="IPR025777">
    <property type="entry name" value="GMPS_ATP_PPase_dom"/>
</dbReference>
<dbReference type="SUPFAM" id="SSF52317">
    <property type="entry name" value="Class I glutamine amidotransferase-like"/>
    <property type="match status" value="1"/>
</dbReference>
<dbReference type="OrthoDB" id="9802219at2"/>
<keyword evidence="8 9" id="KW-0315">Glutamine amidotransferase</keyword>
<dbReference type="FunFam" id="3.30.300.10:FF:000002">
    <property type="entry name" value="GMP synthase [glutamine-hydrolyzing]"/>
    <property type="match status" value="1"/>
</dbReference>
<dbReference type="InterPro" id="IPR022955">
    <property type="entry name" value="GMP_synthase"/>
</dbReference>
<gene>
    <name evidence="9 12" type="primary">guaA</name>
    <name evidence="12" type="ORF">RxyAA322_00950</name>
</gene>
<accession>A0A510HE87</accession>
<keyword evidence="3 9" id="KW-0436">Ligase</keyword>
<dbReference type="GO" id="GO:0005524">
    <property type="term" value="F:ATP binding"/>
    <property type="evidence" value="ECO:0007669"/>
    <property type="project" value="UniProtKB-UniRule"/>
</dbReference>
<dbReference type="InterPro" id="IPR017926">
    <property type="entry name" value="GATASE"/>
</dbReference>
<comment type="catalytic activity">
    <reaction evidence="9">
        <text>XMP + L-glutamine + ATP + H2O = GMP + L-glutamate + AMP + diphosphate + 2 H(+)</text>
        <dbReference type="Rhea" id="RHEA:11680"/>
        <dbReference type="ChEBI" id="CHEBI:15377"/>
        <dbReference type="ChEBI" id="CHEBI:15378"/>
        <dbReference type="ChEBI" id="CHEBI:29985"/>
        <dbReference type="ChEBI" id="CHEBI:30616"/>
        <dbReference type="ChEBI" id="CHEBI:33019"/>
        <dbReference type="ChEBI" id="CHEBI:57464"/>
        <dbReference type="ChEBI" id="CHEBI:58115"/>
        <dbReference type="ChEBI" id="CHEBI:58359"/>
        <dbReference type="ChEBI" id="CHEBI:456215"/>
        <dbReference type="EC" id="6.3.5.2"/>
    </reaction>
</comment>
<dbReference type="Proteomes" id="UP000318065">
    <property type="component" value="Chromosome"/>
</dbReference>
<dbReference type="Gene3D" id="3.40.50.880">
    <property type="match status" value="1"/>
</dbReference>
<dbReference type="Pfam" id="PF00958">
    <property type="entry name" value="GMP_synt_C"/>
    <property type="match status" value="1"/>
</dbReference>
<dbReference type="RefSeq" id="WP_143526408.1">
    <property type="nucleotide sequence ID" value="NZ_AP019791.1"/>
</dbReference>
<dbReference type="Pfam" id="PF00117">
    <property type="entry name" value="GATase"/>
    <property type="match status" value="1"/>
</dbReference>